<evidence type="ECO:0000313" key="2">
    <source>
        <dbReference type="EMBL" id="SIN95493.1"/>
    </source>
</evidence>
<proteinExistence type="predicted"/>
<feature type="signal peptide" evidence="1">
    <location>
        <begin position="1"/>
        <end position="38"/>
    </location>
</feature>
<dbReference type="RefSeq" id="WP_083611365.1">
    <property type="nucleotide sequence ID" value="NZ_FSRM01000001.1"/>
</dbReference>
<keyword evidence="1" id="KW-0732">Signal</keyword>
<evidence type="ECO:0000313" key="3">
    <source>
        <dbReference type="Proteomes" id="UP000184693"/>
    </source>
</evidence>
<name>A0A1N6FJM0_9BURK</name>
<dbReference type="EMBL" id="FSRM01000001">
    <property type="protein sequence ID" value="SIN95493.1"/>
    <property type="molecule type" value="Genomic_DNA"/>
</dbReference>
<protein>
    <submittedName>
        <fullName evidence="2">Uncharacterized protein</fullName>
    </submittedName>
</protein>
<reference evidence="2 3" key="1">
    <citation type="submission" date="2016-11" db="EMBL/GenBank/DDBJ databases">
        <authorList>
            <person name="Jaros S."/>
            <person name="Januszkiewicz K."/>
            <person name="Wedrychowicz H."/>
        </authorList>
    </citation>
    <scope>NUCLEOTIDE SEQUENCE [LARGE SCALE GENOMIC DNA]</scope>
    <source>
        <strain evidence="2 3">GAS86</strain>
    </source>
</reference>
<dbReference type="OrthoDB" id="9100059at2"/>
<organism evidence="2 3">
    <name type="scientific">Paraburkholderia phenazinium</name>
    <dbReference type="NCBI Taxonomy" id="60549"/>
    <lineage>
        <taxon>Bacteria</taxon>
        <taxon>Pseudomonadati</taxon>
        <taxon>Pseudomonadota</taxon>
        <taxon>Betaproteobacteria</taxon>
        <taxon>Burkholderiales</taxon>
        <taxon>Burkholderiaceae</taxon>
        <taxon>Paraburkholderia</taxon>
    </lineage>
</organism>
<sequence length="170" mass="16360">MNASTQMTRQHRPGNSRTALVCVLVSGLAAGAAIPAAAQVADAPGNLIIQSTVTPRDAFVPVPKADDPIAVQVQTFPTGAFDSAMGAMVSDTDLTRAHGTSGVTGGSFMPALVGSNGIEHLLAGNGTVAGSGIPVGAGASLGGIGGIGGSIAQTVTGALAPLGAAMGAMK</sequence>
<evidence type="ECO:0000256" key="1">
    <source>
        <dbReference type="SAM" id="SignalP"/>
    </source>
</evidence>
<accession>A0A1N6FJM0</accession>
<feature type="chain" id="PRO_5009935940" evidence="1">
    <location>
        <begin position="39"/>
        <end position="170"/>
    </location>
</feature>
<dbReference type="Proteomes" id="UP000184693">
    <property type="component" value="Unassembled WGS sequence"/>
</dbReference>
<gene>
    <name evidence="2" type="ORF">SAMN05444168_1627</name>
</gene>
<dbReference type="AlphaFoldDB" id="A0A1N6FJM0"/>